<name>A0A1G7HWM3_9PROT</name>
<dbReference type="AlphaFoldDB" id="A0A1G7HWM3"/>
<evidence type="ECO:0000313" key="2">
    <source>
        <dbReference type="Proteomes" id="UP000199412"/>
    </source>
</evidence>
<sequence length="158" mass="16990">MVSVIPHTAAPADPVLVAVDPDGWYPPVDVTALRARTGLDGTWSDGRLTLLVREAADAVADVLADWRADREAEGAATLAAVAPTGPLDGTPLSVWRWRTAIECRVRAAVIRATRDFHSTGDGHDRADALEPTADEWLARAHEALSRLMGRPRATIELI</sequence>
<gene>
    <name evidence="1" type="ORF">SAMN05421720_12610</name>
</gene>
<organism evidence="1 2">
    <name type="scientific">Rhodospira trueperi</name>
    <dbReference type="NCBI Taxonomy" id="69960"/>
    <lineage>
        <taxon>Bacteria</taxon>
        <taxon>Pseudomonadati</taxon>
        <taxon>Pseudomonadota</taxon>
        <taxon>Alphaproteobacteria</taxon>
        <taxon>Rhodospirillales</taxon>
        <taxon>Rhodospirillaceae</taxon>
        <taxon>Rhodospira</taxon>
    </lineage>
</organism>
<dbReference type="Pfam" id="PF05926">
    <property type="entry name" value="Phage_GPL"/>
    <property type="match status" value="1"/>
</dbReference>
<accession>A0A1G7HWM3</accession>
<dbReference type="Proteomes" id="UP000199412">
    <property type="component" value="Unassembled WGS sequence"/>
</dbReference>
<dbReference type="InterPro" id="IPR009225">
    <property type="entry name" value="Phage_head_completion_GpL"/>
</dbReference>
<keyword evidence="2" id="KW-1185">Reference proteome</keyword>
<dbReference type="RefSeq" id="WP_092788074.1">
    <property type="nucleotide sequence ID" value="NZ_FNAP01000026.1"/>
</dbReference>
<dbReference type="STRING" id="69960.SAMN05421720_12610"/>
<dbReference type="EMBL" id="FNAP01000026">
    <property type="protein sequence ID" value="SDF04656.1"/>
    <property type="molecule type" value="Genomic_DNA"/>
</dbReference>
<reference evidence="1 2" key="1">
    <citation type="submission" date="2016-10" db="EMBL/GenBank/DDBJ databases">
        <authorList>
            <person name="de Groot N.N."/>
        </authorList>
    </citation>
    <scope>NUCLEOTIDE SEQUENCE [LARGE SCALE GENOMIC DNA]</scope>
    <source>
        <strain evidence="1 2">ATCC 700224</strain>
    </source>
</reference>
<dbReference type="OrthoDB" id="6312934at2"/>
<evidence type="ECO:0000313" key="1">
    <source>
        <dbReference type="EMBL" id="SDF04656.1"/>
    </source>
</evidence>
<protein>
    <submittedName>
        <fullName evidence="1">Phage head completion protein (GPL)</fullName>
    </submittedName>
</protein>
<proteinExistence type="predicted"/>